<dbReference type="Pfam" id="PF03321">
    <property type="entry name" value="GH3"/>
    <property type="match status" value="1"/>
</dbReference>
<gene>
    <name evidence="3" type="ordered locus">ZPR_1632</name>
</gene>
<dbReference type="EMBL" id="CP001650">
    <property type="protein sequence ID" value="ADF51967.1"/>
    <property type="molecule type" value="Genomic_DNA"/>
</dbReference>
<protein>
    <recommendedName>
        <fullName evidence="5">GH3 auxin-responsive promoter</fullName>
    </recommendedName>
</protein>
<dbReference type="PANTHER" id="PTHR31901">
    <property type="entry name" value="GH3 DOMAIN-CONTAINING PROTEIN"/>
    <property type="match status" value="1"/>
</dbReference>
<accession>D5BL68</accession>
<dbReference type="HOGENOM" id="CLU_016249_4_0_10"/>
<feature type="domain" description="GH3 middle" evidence="1">
    <location>
        <begin position="316"/>
        <end position="382"/>
    </location>
</feature>
<evidence type="ECO:0000313" key="3">
    <source>
        <dbReference type="EMBL" id="ADF51967.1"/>
    </source>
</evidence>
<evidence type="ECO:0000313" key="4">
    <source>
        <dbReference type="Proteomes" id="UP000001654"/>
    </source>
</evidence>
<dbReference type="PANTHER" id="PTHR31901:SF9">
    <property type="entry name" value="GH3 DOMAIN-CONTAINING PROTEIN"/>
    <property type="match status" value="1"/>
</dbReference>
<keyword evidence="4" id="KW-1185">Reference proteome</keyword>
<dbReference type="InterPro" id="IPR055378">
    <property type="entry name" value="GH3_C"/>
</dbReference>
<sequence>MDLPDFSFNYLQNKIKTTKEMAIRGSLIKSLIDLRGTIVSEPDAVKAQREVLKNLLEKAKDTAFGKFYKFNEILKAENIESAFAKDVPYFDYNILNERWWSQIQEGAEDITWPGKPHYFALSSGTTGKSSKKIPVTKEMIESIRNAGIKQVGALSNFDLEPEFFEKEIMMLGSSTDLHHEGDHEEGEISGISASNIPYWFRSYYKPGEEIAQIEDWDERVARIAENAKNWDIGALSGIPSWMELMLKKVIEYHNVKHIHEVWPNLQVYASGGVAFEPYEKSFNALLGKPVTVIDTYLASEGFLAIQDRPDTHSMKLILDNGIYFEFVPFEPEYINQDGSLTEDAPVVPLSDVEEEKDYVLLISTVSGTWRYIIGDTIKFTNKEKHEIRITGRTKFFLNVVGSQLSVNKMNDAVQELEEKFDIKIPEFTIAAKRFEDGEFYHSWYLGTDTETSEDELAEALDESLKNANKNYDVARSKALKGVKVTKVPAAIFPEWSGANKKKGGQVKMEKVMNEEKFAEFEAFVKKELKTNKY</sequence>
<dbReference type="Pfam" id="PF23571">
    <property type="entry name" value="GH3_M"/>
    <property type="match status" value="1"/>
</dbReference>
<proteinExistence type="predicted"/>
<dbReference type="eggNOG" id="COG0365">
    <property type="taxonomic scope" value="Bacteria"/>
</dbReference>
<reference evidence="3 4" key="1">
    <citation type="journal article" date="2010" name="BMC Genomics">
        <title>The complete genome of Zunongwangia profunda SM-A87 reveals its adaptation to the deep-sea environment and ecological role in sedimentary organic nitrogen degradation.</title>
        <authorList>
            <person name="Qin Q.L."/>
            <person name="Zhang X.Y."/>
            <person name="Wang X.M."/>
            <person name="Liu G.M."/>
            <person name="Chen X.L."/>
            <person name="Xie B.B."/>
            <person name="Dang H.Y."/>
            <person name="Zhou B.C."/>
            <person name="Yu J."/>
            <person name="Zhang Y.Z."/>
        </authorList>
    </citation>
    <scope>NUCLEOTIDE SEQUENCE [LARGE SCALE GENOMIC DNA]</scope>
    <source>
        <strain evidence="4">DSM 18752 / CCTCC AB 206139 / SM-A87</strain>
    </source>
</reference>
<dbReference type="GO" id="GO:0016881">
    <property type="term" value="F:acid-amino acid ligase activity"/>
    <property type="evidence" value="ECO:0007669"/>
    <property type="project" value="TreeGrafter"/>
</dbReference>
<dbReference type="Pfam" id="PF23572">
    <property type="entry name" value="GH3_C"/>
    <property type="match status" value="1"/>
</dbReference>
<dbReference type="GO" id="GO:0005737">
    <property type="term" value="C:cytoplasm"/>
    <property type="evidence" value="ECO:0007669"/>
    <property type="project" value="TreeGrafter"/>
</dbReference>
<dbReference type="STRING" id="655815.ZPR_1632"/>
<evidence type="ECO:0008006" key="5">
    <source>
        <dbReference type="Google" id="ProtNLM"/>
    </source>
</evidence>
<dbReference type="AlphaFoldDB" id="D5BL68"/>
<dbReference type="InterPro" id="IPR055377">
    <property type="entry name" value="GH3_M"/>
</dbReference>
<evidence type="ECO:0000259" key="1">
    <source>
        <dbReference type="Pfam" id="PF23571"/>
    </source>
</evidence>
<dbReference type="KEGG" id="zpr:ZPR_1632"/>
<organism evidence="3 4">
    <name type="scientific">Zunongwangia profunda (strain DSM 18752 / CCTCC AB 206139 / SM-A87)</name>
    <name type="common">Wangia profunda</name>
    <dbReference type="NCBI Taxonomy" id="655815"/>
    <lineage>
        <taxon>Bacteria</taxon>
        <taxon>Pseudomonadati</taxon>
        <taxon>Bacteroidota</taxon>
        <taxon>Flavobacteriia</taxon>
        <taxon>Flavobacteriales</taxon>
        <taxon>Flavobacteriaceae</taxon>
        <taxon>Zunongwangia</taxon>
    </lineage>
</organism>
<dbReference type="Proteomes" id="UP000001654">
    <property type="component" value="Chromosome"/>
</dbReference>
<feature type="domain" description="GH3 C-terminal" evidence="2">
    <location>
        <begin position="410"/>
        <end position="515"/>
    </location>
</feature>
<name>D5BL68_ZUNPS</name>
<dbReference type="InterPro" id="IPR004993">
    <property type="entry name" value="GH3"/>
</dbReference>
<evidence type="ECO:0000259" key="2">
    <source>
        <dbReference type="Pfam" id="PF23572"/>
    </source>
</evidence>